<keyword evidence="5 7" id="KW-0804">Transcription</keyword>
<dbReference type="PANTHER" id="PTHR13703:SF54">
    <property type="entry name" value="MOTHERS AGAINST DECAPENTAPLEGIC HOMOLOG"/>
    <property type="match status" value="1"/>
</dbReference>
<keyword evidence="7" id="KW-0963">Cytoplasm</keyword>
<dbReference type="GO" id="GO:0009653">
    <property type="term" value="P:anatomical structure morphogenesis"/>
    <property type="evidence" value="ECO:0007669"/>
    <property type="project" value="TreeGrafter"/>
</dbReference>
<name>A0A3B0JS21_DROGU</name>
<dbReference type="OMA" id="RDSVYIC"/>
<evidence type="ECO:0000259" key="10">
    <source>
        <dbReference type="PROSITE" id="PS51076"/>
    </source>
</evidence>
<dbReference type="InterPro" id="IPR001132">
    <property type="entry name" value="SMAD_dom_Dwarfin-type"/>
</dbReference>
<evidence type="ECO:0000256" key="6">
    <source>
        <dbReference type="ARBA" id="ARBA00023242"/>
    </source>
</evidence>
<accession>A0A3B0JS21</accession>
<dbReference type="Pfam" id="PF03166">
    <property type="entry name" value="MH2"/>
    <property type="match status" value="1"/>
</dbReference>
<gene>
    <name evidence="11" type="ORF">DGUA_6G018025</name>
</gene>
<dbReference type="GO" id="GO:0005737">
    <property type="term" value="C:cytoplasm"/>
    <property type="evidence" value="ECO:0007669"/>
    <property type="project" value="UniProtKB-SubCell"/>
</dbReference>
<dbReference type="InterPro" id="IPR008984">
    <property type="entry name" value="SMAD_FHA_dom_sf"/>
</dbReference>
<dbReference type="InterPro" id="IPR013790">
    <property type="entry name" value="Dwarfin"/>
</dbReference>
<evidence type="ECO:0000259" key="9">
    <source>
        <dbReference type="PROSITE" id="PS51075"/>
    </source>
</evidence>
<dbReference type="PROSITE" id="PS51075">
    <property type="entry name" value="MH1"/>
    <property type="match status" value="1"/>
</dbReference>
<dbReference type="Gene3D" id="3.90.520.10">
    <property type="entry name" value="SMAD MH1 domain"/>
    <property type="match status" value="1"/>
</dbReference>
<dbReference type="InterPro" id="IPR003619">
    <property type="entry name" value="MAD_homology1_Dwarfin-type"/>
</dbReference>
<comment type="similarity">
    <text evidence="1 7">Belongs to the dwarfin/SMAD family.</text>
</comment>
<dbReference type="FunFam" id="2.60.200.10:FF:000004">
    <property type="entry name" value="Mothers against decapentaplegic homolog"/>
    <property type="match status" value="1"/>
</dbReference>
<dbReference type="GO" id="GO:0009791">
    <property type="term" value="P:post-embryonic development"/>
    <property type="evidence" value="ECO:0007669"/>
    <property type="project" value="UniProtKB-ARBA"/>
</dbReference>
<dbReference type="SUPFAM" id="SSF56366">
    <property type="entry name" value="SMAD MH1 domain"/>
    <property type="match status" value="1"/>
</dbReference>
<feature type="region of interest" description="Disordered" evidence="8">
    <location>
        <begin position="370"/>
        <end position="396"/>
    </location>
</feature>
<evidence type="ECO:0000256" key="8">
    <source>
        <dbReference type="SAM" id="MobiDB-lite"/>
    </source>
</evidence>
<dbReference type="Pfam" id="PF03165">
    <property type="entry name" value="MH1"/>
    <property type="match status" value="1"/>
</dbReference>
<evidence type="ECO:0000313" key="12">
    <source>
        <dbReference type="Proteomes" id="UP000268350"/>
    </source>
</evidence>
<dbReference type="GO" id="GO:0006357">
    <property type="term" value="P:regulation of transcription by RNA polymerase II"/>
    <property type="evidence" value="ECO:0007669"/>
    <property type="project" value="TreeGrafter"/>
</dbReference>
<dbReference type="AlphaFoldDB" id="A0A3B0JS21"/>
<sequence>MIFPNEKKKELWRYASKNNPGASDGVPGPTQPPQPPPPPHRHRLQMPRATSFGCRNSYCEETSLPMRQTPPPPYNAIPYATDCCGPYCQNNNGIPNSNANNCRLPRPPLNYTQQLVPRGITGTLGSPSPASSATEDSDFSYTKPGCSCVSSGDDMFIDENDQMHHQTSKSPPSMATVSATTFRTTAANMFRNCCGAGGHAAEASSGSTCWSRDHTIPFTKQSHPQLTNISWTTGSTQAPETPNRKDFDALMKLLKQKQQSELLRAVKSRVDHPSKKSNIDAVIANPPTFLQCILIKCTTSPADKEQHLTACRLFFWPSLRSGVELKRLPACPSARDCVYICCNPLHWYRIINISDTDSSVPPYHRSKMLRLKDADSEEEDSQNDRKSAPTTWSLQSNSFSSSTFKQAESQFLGPSLESFTTEGKGDTVNTRGWCQIAYWELSHRVGEFFHARKTTVNIYTDGIVDSGGDSMCLRELTSVGRGPHSDAVQNTRQKVGLGVTLSLESGDVWIYNRGNVPIFVDSPTLAEHLDRVCKVMPGYCLKAFETTRAQLLLTKRSQNHPLGPIDRFSMKISFVKGWGHTYKRQDIMGCPCWLEVHFSHLR</sequence>
<dbReference type="Proteomes" id="UP000268350">
    <property type="component" value="Unassembled WGS sequence"/>
</dbReference>
<dbReference type="GO" id="GO:0071144">
    <property type="term" value="C:heteromeric SMAD protein complex"/>
    <property type="evidence" value="ECO:0007669"/>
    <property type="project" value="TreeGrafter"/>
</dbReference>
<protein>
    <recommendedName>
        <fullName evidence="7">Mothers against decapentaplegic homolog</fullName>
        <shortName evidence="7">MAD homolog</shortName>
        <shortName evidence="7">Mothers against DPP homolog</shortName>
    </recommendedName>
    <alternativeName>
        <fullName evidence="7">SMAD family member</fullName>
    </alternativeName>
</protein>
<dbReference type="SUPFAM" id="SSF49879">
    <property type="entry name" value="SMAD/FHA domain"/>
    <property type="match status" value="1"/>
</dbReference>
<keyword evidence="6 7" id="KW-0539">Nucleus</keyword>
<dbReference type="SMART" id="SM00524">
    <property type="entry name" value="DWB"/>
    <property type="match status" value="1"/>
</dbReference>
<feature type="domain" description="MH2" evidence="10">
    <location>
        <begin position="433"/>
        <end position="602"/>
    </location>
</feature>
<dbReference type="Gene3D" id="2.60.200.10">
    <property type="match status" value="1"/>
</dbReference>
<reference evidence="12" key="1">
    <citation type="submission" date="2018-01" db="EMBL/GenBank/DDBJ databases">
        <authorList>
            <person name="Alioto T."/>
            <person name="Alioto T."/>
        </authorList>
    </citation>
    <scope>NUCLEOTIDE SEQUENCE [LARGE SCALE GENOMIC DNA]</scope>
</reference>
<keyword evidence="12" id="KW-1185">Reference proteome</keyword>
<proteinExistence type="inferred from homology"/>
<dbReference type="STRING" id="7266.A0A3B0JS21"/>
<feature type="domain" description="MH1" evidence="9">
    <location>
        <begin position="221"/>
        <end position="356"/>
    </location>
</feature>
<dbReference type="InterPro" id="IPR013019">
    <property type="entry name" value="MAD_homology_MH1"/>
</dbReference>
<keyword evidence="4 7" id="KW-0805">Transcription regulation</keyword>
<dbReference type="GO" id="GO:0051239">
    <property type="term" value="P:regulation of multicellular organismal process"/>
    <property type="evidence" value="ECO:0007669"/>
    <property type="project" value="UniProtKB-ARBA"/>
</dbReference>
<evidence type="ECO:0000256" key="3">
    <source>
        <dbReference type="ARBA" id="ARBA00022833"/>
    </source>
</evidence>
<evidence type="ECO:0000256" key="2">
    <source>
        <dbReference type="ARBA" id="ARBA00022723"/>
    </source>
</evidence>
<dbReference type="GO" id="GO:0140416">
    <property type="term" value="F:transcription regulator inhibitor activity"/>
    <property type="evidence" value="ECO:0007669"/>
    <property type="project" value="TreeGrafter"/>
</dbReference>
<dbReference type="GO" id="GO:0050793">
    <property type="term" value="P:regulation of developmental process"/>
    <property type="evidence" value="ECO:0007669"/>
    <property type="project" value="UniProtKB-ARBA"/>
</dbReference>
<evidence type="ECO:0000256" key="4">
    <source>
        <dbReference type="ARBA" id="ARBA00023015"/>
    </source>
</evidence>
<evidence type="ECO:0000256" key="1">
    <source>
        <dbReference type="ARBA" id="ARBA00005545"/>
    </source>
</evidence>
<dbReference type="PANTHER" id="PTHR13703">
    <property type="entry name" value="SMAD"/>
    <property type="match status" value="1"/>
</dbReference>
<dbReference type="InterPro" id="IPR017855">
    <property type="entry name" value="SMAD-like_dom_sf"/>
</dbReference>
<feature type="compositionally biased region" description="Basic and acidic residues" evidence="8">
    <location>
        <begin position="1"/>
        <end position="12"/>
    </location>
</feature>
<dbReference type="OrthoDB" id="5946219at2759"/>
<dbReference type="PROSITE" id="PS51076">
    <property type="entry name" value="MH2"/>
    <property type="match status" value="1"/>
</dbReference>
<organism evidence="11 12">
    <name type="scientific">Drosophila guanche</name>
    <name type="common">Fruit fly</name>
    <dbReference type="NCBI Taxonomy" id="7266"/>
    <lineage>
        <taxon>Eukaryota</taxon>
        <taxon>Metazoa</taxon>
        <taxon>Ecdysozoa</taxon>
        <taxon>Arthropoda</taxon>
        <taxon>Hexapoda</taxon>
        <taxon>Insecta</taxon>
        <taxon>Pterygota</taxon>
        <taxon>Neoptera</taxon>
        <taxon>Endopterygota</taxon>
        <taxon>Diptera</taxon>
        <taxon>Brachycera</taxon>
        <taxon>Muscomorpha</taxon>
        <taxon>Ephydroidea</taxon>
        <taxon>Drosophilidae</taxon>
        <taxon>Drosophila</taxon>
        <taxon>Sophophora</taxon>
    </lineage>
</organism>
<dbReference type="CDD" id="cd10489">
    <property type="entry name" value="MH1_SMAD_6_7"/>
    <property type="match status" value="1"/>
</dbReference>
<comment type="subcellular location">
    <subcellularLocation>
        <location evidence="7">Cytoplasm</location>
    </subcellularLocation>
    <subcellularLocation>
        <location evidence="7">Nucleus</location>
    </subcellularLocation>
</comment>
<dbReference type="SMART" id="SM00523">
    <property type="entry name" value="DWA"/>
    <property type="match status" value="1"/>
</dbReference>
<dbReference type="EMBL" id="OUUW01000007">
    <property type="protein sequence ID" value="SPP83202.1"/>
    <property type="molecule type" value="Genomic_DNA"/>
</dbReference>
<dbReference type="GO" id="GO:0046872">
    <property type="term" value="F:metal ion binding"/>
    <property type="evidence" value="ECO:0007669"/>
    <property type="project" value="UniProtKB-KW"/>
</dbReference>
<feature type="compositionally biased region" description="Pro residues" evidence="8">
    <location>
        <begin position="29"/>
        <end position="38"/>
    </location>
</feature>
<evidence type="ECO:0000313" key="11">
    <source>
        <dbReference type="EMBL" id="SPP83202.1"/>
    </source>
</evidence>
<keyword evidence="2" id="KW-0479">Metal-binding</keyword>
<evidence type="ECO:0000256" key="5">
    <source>
        <dbReference type="ARBA" id="ARBA00023163"/>
    </source>
</evidence>
<dbReference type="GO" id="GO:0030154">
    <property type="term" value="P:cell differentiation"/>
    <property type="evidence" value="ECO:0007669"/>
    <property type="project" value="TreeGrafter"/>
</dbReference>
<feature type="region of interest" description="Disordered" evidence="8">
    <location>
        <begin position="1"/>
        <end position="45"/>
    </location>
</feature>
<keyword evidence="3" id="KW-0862">Zinc</keyword>
<dbReference type="GO" id="GO:0060395">
    <property type="term" value="P:SMAD protein signal transduction"/>
    <property type="evidence" value="ECO:0007669"/>
    <property type="project" value="TreeGrafter"/>
</dbReference>
<evidence type="ECO:0000256" key="7">
    <source>
        <dbReference type="RuleBase" id="RU361195"/>
    </source>
</evidence>
<dbReference type="InterPro" id="IPR036578">
    <property type="entry name" value="SMAD_MH1_sf"/>
</dbReference>
<dbReference type="GO" id="GO:0070411">
    <property type="term" value="F:I-SMAD binding"/>
    <property type="evidence" value="ECO:0007669"/>
    <property type="project" value="TreeGrafter"/>
</dbReference>